<organism evidence="2 3">
    <name type="scientific">Candidatus Uhrbacteria bacterium CG_4_9_14_3_um_filter_41_35</name>
    <dbReference type="NCBI Taxonomy" id="1975034"/>
    <lineage>
        <taxon>Bacteria</taxon>
        <taxon>Candidatus Uhriibacteriota</taxon>
    </lineage>
</organism>
<dbReference type="Proteomes" id="UP000231263">
    <property type="component" value="Unassembled WGS sequence"/>
</dbReference>
<feature type="transmembrane region" description="Helical" evidence="1">
    <location>
        <begin position="12"/>
        <end position="29"/>
    </location>
</feature>
<evidence type="ECO:0000256" key="1">
    <source>
        <dbReference type="SAM" id="Phobius"/>
    </source>
</evidence>
<name>A0A2M7XE61_9BACT</name>
<dbReference type="Gene3D" id="3.30.700.10">
    <property type="entry name" value="Glycoprotein, Type 4 Pilin"/>
    <property type="match status" value="1"/>
</dbReference>
<keyword evidence="1" id="KW-1133">Transmembrane helix</keyword>
<proteinExistence type="predicted"/>
<dbReference type="InterPro" id="IPR045584">
    <property type="entry name" value="Pilin-like"/>
</dbReference>
<dbReference type="InterPro" id="IPR012902">
    <property type="entry name" value="N_methyl_site"/>
</dbReference>
<evidence type="ECO:0000313" key="2">
    <source>
        <dbReference type="EMBL" id="PJA46171.1"/>
    </source>
</evidence>
<reference evidence="3" key="1">
    <citation type="submission" date="2017-09" db="EMBL/GenBank/DDBJ databases">
        <title>Depth-based differentiation of microbial function through sediment-hosted aquifers and enrichment of novel symbionts in the deep terrestrial subsurface.</title>
        <authorList>
            <person name="Probst A.J."/>
            <person name="Ladd B."/>
            <person name="Jarett J.K."/>
            <person name="Geller-Mcgrath D.E."/>
            <person name="Sieber C.M.K."/>
            <person name="Emerson J.B."/>
            <person name="Anantharaman K."/>
            <person name="Thomas B.C."/>
            <person name="Malmstrom R."/>
            <person name="Stieglmeier M."/>
            <person name="Klingl A."/>
            <person name="Woyke T."/>
            <person name="Ryan C.M."/>
            <person name="Banfield J.F."/>
        </authorList>
    </citation>
    <scope>NUCLEOTIDE SEQUENCE [LARGE SCALE GENOMIC DNA]</scope>
</reference>
<gene>
    <name evidence="2" type="ORF">CO173_03455</name>
</gene>
<dbReference type="EMBL" id="PFWT01000015">
    <property type="protein sequence ID" value="PJA46171.1"/>
    <property type="molecule type" value="Genomic_DNA"/>
</dbReference>
<dbReference type="NCBIfam" id="TIGR02532">
    <property type="entry name" value="IV_pilin_GFxxxE"/>
    <property type="match status" value="1"/>
</dbReference>
<accession>A0A2M7XE61</accession>
<evidence type="ECO:0008006" key="4">
    <source>
        <dbReference type="Google" id="ProtNLM"/>
    </source>
</evidence>
<dbReference type="AlphaFoldDB" id="A0A2M7XE61"/>
<evidence type="ECO:0000313" key="3">
    <source>
        <dbReference type="Proteomes" id="UP000231263"/>
    </source>
</evidence>
<protein>
    <recommendedName>
        <fullName evidence="4">Type II secretion system protein GspG C-terminal domain-containing protein</fullName>
    </recommendedName>
</protein>
<keyword evidence="1" id="KW-0812">Transmembrane</keyword>
<sequence>MNNKGFTKVEILIVVAVIGVLGVVAGMAVKSARVQTRDAVRLSDVRQVQVGLELYFNDFSSYPQTTEIIPLGQASTVCLGSAGFAPSCAGASQTVYLDTIGGTPRTGLKGLASCGNIGDAYCYFGNANQFRIQFEIERKNSLLGLERGMNCMTESGLKAGACQQIPVPTPGVSLD</sequence>
<dbReference type="SUPFAM" id="SSF54523">
    <property type="entry name" value="Pili subunits"/>
    <property type="match status" value="1"/>
</dbReference>
<comment type="caution">
    <text evidence="2">The sequence shown here is derived from an EMBL/GenBank/DDBJ whole genome shotgun (WGS) entry which is preliminary data.</text>
</comment>
<keyword evidence="1" id="KW-0472">Membrane</keyword>